<reference evidence="3 4" key="1">
    <citation type="submission" date="2020-08" db="EMBL/GenBank/DDBJ databases">
        <title>Genomic Encyclopedia of Type Strains, Phase IV (KMG-IV): sequencing the most valuable type-strain genomes for metagenomic binning, comparative biology and taxonomic classification.</title>
        <authorList>
            <person name="Goeker M."/>
        </authorList>
    </citation>
    <scope>NUCLEOTIDE SEQUENCE [LARGE SCALE GENOMIC DNA]</scope>
    <source>
        <strain evidence="3 4">DSM 102983</strain>
    </source>
</reference>
<keyword evidence="4" id="KW-1185">Reference proteome</keyword>
<feature type="signal peptide" evidence="1">
    <location>
        <begin position="1"/>
        <end position="22"/>
    </location>
</feature>
<dbReference type="RefSeq" id="WP_183671278.1">
    <property type="nucleotide sequence ID" value="NZ_BMPB01000005.1"/>
</dbReference>
<dbReference type="Pfam" id="PF19910">
    <property type="entry name" value="DUF6383"/>
    <property type="match status" value="1"/>
</dbReference>
<name>A0ABR6KNC5_9BACT</name>
<dbReference type="EMBL" id="JACHOC010000005">
    <property type="protein sequence ID" value="MBB4623013.1"/>
    <property type="molecule type" value="Genomic_DNA"/>
</dbReference>
<feature type="chain" id="PRO_5045124433" description="DUF6383 domain-containing protein" evidence="1">
    <location>
        <begin position="23"/>
        <end position="1043"/>
    </location>
</feature>
<protein>
    <recommendedName>
        <fullName evidence="2">DUF6383 domain-containing protein</fullName>
    </recommendedName>
</protein>
<comment type="caution">
    <text evidence="3">The sequence shown here is derived from an EMBL/GenBank/DDBJ whole genome shotgun (WGS) entry which is preliminary data.</text>
</comment>
<sequence length="1043" mass="113403">MNKKFSTLFAGVALLGATSVFAADNVTSLVEGTNSGLYQLVVGDGTARDQFLSVNADGKLVAVPSIEADNVASTLWCVTVTEENKGKAPYFDFVNKGAEALLAITMEEFAAGATVTTAAPEVGGEISGWAFSSTYETLQSNKSLYSYFTTDSVVGFVVGADNTVTLKKELASKVVDGTFASFSLVEADSVTLNATQINTKLGIQKADAGVTLKFTPDANKTSLKNPFSQESFLAADAEDGFVYITRKADDKALFVDTAFINTTGSMFLAFNYMEDLDELKDSDLEGHGQFLFTYFPTNDSLVIQVKSIIKEPTAGSWAATAATSITDNDDDFNYVTVQDLVKADQIRVVTIGEKKETDIVLGFTSCKESDTDRVSLEDGVYFIQSATNNKYYASPIHIDGETEEWVSVDANEQNVNHMPAYQWVVLKTKTSEYFSATSPVDVTNREYASLNGTYQFTQAAGSSKYFCEAISTTDSLVITKITDTKILGDEHLGYKYLTDDELMITNYAFNYFNPYTMKKYIAQVAGSNTLNVLQETPTYFEIKPVGNNVAANYGYTVTADVQKRIKGLAQLKRVAYTINTKNASIVLGDENNFVITDKGTASQFFFKENNQLDETCYYAFVDAANVNADKSFEFKAGVADQSLTALLQQQVINEVRTSAFSIGLTDQPLYRRFNHVELDGAVTGNEDATKLLKFKEAYVSDYLMDETNIYFKREGMNYLGIGAANIAAAGLSFNVRPFNIGKSAQYQIKPQYLIYVGETVNEGSENIPCDATNHKHMNAAGEECGPEDCIHATPAVEGFNRYKLLVSFADSTDAEVVTEKQLYKFGKYVRVGFVDAVEQDSVIYVLGNEFADVATKDLKMDDVKAALKAEQISSINMKTTVKEDKHHNYTWSFRYIDPTKAANEVEEDRAFLIESNAEAPIAPKNAAWIKNQNNCLVLSAMDASFDDAKTGGDAALIFNIEKGAADDMATDNENISASEVSVVATNGAVIIKGAEGKTVAISNVLGQTIANTVISSSEATISVPAGVVVVAVEGEAAVKAIVK</sequence>
<keyword evidence="1" id="KW-0732">Signal</keyword>
<feature type="domain" description="DUF6383" evidence="2">
    <location>
        <begin position="969"/>
        <end position="1042"/>
    </location>
</feature>
<dbReference type="InterPro" id="IPR045963">
    <property type="entry name" value="DUF6383"/>
</dbReference>
<evidence type="ECO:0000256" key="1">
    <source>
        <dbReference type="SAM" id="SignalP"/>
    </source>
</evidence>
<organism evidence="3 4">
    <name type="scientific">Parabacteroides faecis</name>
    <dbReference type="NCBI Taxonomy" id="1217282"/>
    <lineage>
        <taxon>Bacteria</taxon>
        <taxon>Pseudomonadati</taxon>
        <taxon>Bacteroidota</taxon>
        <taxon>Bacteroidia</taxon>
        <taxon>Bacteroidales</taxon>
        <taxon>Tannerellaceae</taxon>
        <taxon>Parabacteroides</taxon>
    </lineage>
</organism>
<accession>A0ABR6KNC5</accession>
<evidence type="ECO:0000313" key="4">
    <source>
        <dbReference type="Proteomes" id="UP000533637"/>
    </source>
</evidence>
<proteinExistence type="predicted"/>
<evidence type="ECO:0000313" key="3">
    <source>
        <dbReference type="EMBL" id="MBB4623013.1"/>
    </source>
</evidence>
<dbReference type="Proteomes" id="UP000533637">
    <property type="component" value="Unassembled WGS sequence"/>
</dbReference>
<gene>
    <name evidence="3" type="ORF">GGQ57_002922</name>
</gene>
<evidence type="ECO:0000259" key="2">
    <source>
        <dbReference type="Pfam" id="PF19910"/>
    </source>
</evidence>